<feature type="non-terminal residue" evidence="5">
    <location>
        <position position="216"/>
    </location>
</feature>
<keyword evidence="2" id="KW-0808">Transferase</keyword>
<dbReference type="STRING" id="930992.A0A0D0AHH3"/>
<keyword evidence="6" id="KW-1185">Reference proteome</keyword>
<evidence type="ECO:0000259" key="4">
    <source>
        <dbReference type="PROSITE" id="PS51158"/>
    </source>
</evidence>
<organism evidence="5 6">
    <name type="scientific">Suillus luteus UH-Slu-Lm8-n1</name>
    <dbReference type="NCBI Taxonomy" id="930992"/>
    <lineage>
        <taxon>Eukaryota</taxon>
        <taxon>Fungi</taxon>
        <taxon>Dikarya</taxon>
        <taxon>Basidiomycota</taxon>
        <taxon>Agaricomycotina</taxon>
        <taxon>Agaricomycetes</taxon>
        <taxon>Agaricomycetidae</taxon>
        <taxon>Boletales</taxon>
        <taxon>Suillineae</taxon>
        <taxon>Suillaceae</taxon>
        <taxon>Suillus</taxon>
    </lineage>
</organism>
<evidence type="ECO:0000313" key="6">
    <source>
        <dbReference type="Proteomes" id="UP000054485"/>
    </source>
</evidence>
<dbReference type="OrthoDB" id="301415at2759"/>
<feature type="domain" description="Alpha-type protein kinase" evidence="4">
    <location>
        <begin position="1"/>
        <end position="208"/>
    </location>
</feature>
<gene>
    <name evidence="5" type="ORF">CY34DRAFT_99085</name>
</gene>
<dbReference type="InterPro" id="IPR011009">
    <property type="entry name" value="Kinase-like_dom_sf"/>
</dbReference>
<dbReference type="InParanoid" id="A0A0D0AHH3"/>
<keyword evidence="1" id="KW-0723">Serine/threonine-protein kinase</keyword>
<dbReference type="HOGENOM" id="CLU_060149_0_0_1"/>
<proteinExistence type="predicted"/>
<dbReference type="InterPro" id="IPR004166">
    <property type="entry name" value="a-kinase_dom"/>
</dbReference>
<reference evidence="6" key="2">
    <citation type="submission" date="2015-01" db="EMBL/GenBank/DDBJ databases">
        <title>Evolutionary Origins and Diversification of the Mycorrhizal Mutualists.</title>
        <authorList>
            <consortium name="DOE Joint Genome Institute"/>
            <consortium name="Mycorrhizal Genomics Consortium"/>
            <person name="Kohler A."/>
            <person name="Kuo A."/>
            <person name="Nagy L.G."/>
            <person name="Floudas D."/>
            <person name="Copeland A."/>
            <person name="Barry K.W."/>
            <person name="Cichocki N."/>
            <person name="Veneault-Fourrey C."/>
            <person name="LaButti K."/>
            <person name="Lindquist E.A."/>
            <person name="Lipzen A."/>
            <person name="Lundell T."/>
            <person name="Morin E."/>
            <person name="Murat C."/>
            <person name="Riley R."/>
            <person name="Ohm R."/>
            <person name="Sun H."/>
            <person name="Tunlid A."/>
            <person name="Henrissat B."/>
            <person name="Grigoriev I.V."/>
            <person name="Hibbett D.S."/>
            <person name="Martin F."/>
        </authorList>
    </citation>
    <scope>NUCLEOTIDE SEQUENCE [LARGE SCALE GENOMIC DNA]</scope>
    <source>
        <strain evidence="6">UH-Slu-Lm8-n1</strain>
    </source>
</reference>
<dbReference type="PROSITE" id="PS51158">
    <property type="entry name" value="ALPHA_KINASE"/>
    <property type="match status" value="1"/>
</dbReference>
<name>A0A0D0AHH3_9AGAM</name>
<dbReference type="EMBL" id="KN835877">
    <property type="protein sequence ID" value="KIK33742.1"/>
    <property type="molecule type" value="Genomic_DNA"/>
</dbReference>
<evidence type="ECO:0000256" key="2">
    <source>
        <dbReference type="ARBA" id="ARBA00022679"/>
    </source>
</evidence>
<dbReference type="Pfam" id="PF02816">
    <property type="entry name" value="Alpha_kinase"/>
    <property type="match status" value="1"/>
</dbReference>
<sequence>KGRYKGLDYAILQCKPISSSSDTNVKDLSDELCLLYKAQYFMDSFYRRAHAHNVKNLPTMKWNAEGAFIGTLVDPLPHGPTDGTNDNRNLVYDVFLATPLLSTGSLYREVKFSGNEQPGNNEDMIGRVVDAYSHHVLVDSCFETLISDIQGIIAPDHSVRLFDPQAHTYVFLPSHDSGYWDKGPDQIQLFRVLHDCNQFCRALELDSASDIPGLHN</sequence>
<dbReference type="GO" id="GO:0005524">
    <property type="term" value="F:ATP binding"/>
    <property type="evidence" value="ECO:0007669"/>
    <property type="project" value="InterPro"/>
</dbReference>
<protein>
    <recommendedName>
        <fullName evidence="4">Alpha-type protein kinase domain-containing protein</fullName>
    </recommendedName>
</protein>
<keyword evidence="3" id="KW-0418">Kinase</keyword>
<reference evidence="5 6" key="1">
    <citation type="submission" date="2014-04" db="EMBL/GenBank/DDBJ databases">
        <authorList>
            <consortium name="DOE Joint Genome Institute"/>
            <person name="Kuo A."/>
            <person name="Ruytinx J."/>
            <person name="Rineau F."/>
            <person name="Colpaert J."/>
            <person name="Kohler A."/>
            <person name="Nagy L.G."/>
            <person name="Floudas D."/>
            <person name="Copeland A."/>
            <person name="Barry K.W."/>
            <person name="Cichocki N."/>
            <person name="Veneault-Fourrey C."/>
            <person name="LaButti K."/>
            <person name="Lindquist E.A."/>
            <person name="Lipzen A."/>
            <person name="Lundell T."/>
            <person name="Morin E."/>
            <person name="Murat C."/>
            <person name="Sun H."/>
            <person name="Tunlid A."/>
            <person name="Henrissat B."/>
            <person name="Grigoriev I.V."/>
            <person name="Hibbett D.S."/>
            <person name="Martin F."/>
            <person name="Nordberg H.P."/>
            <person name="Cantor M.N."/>
            <person name="Hua S.X."/>
        </authorList>
    </citation>
    <scope>NUCLEOTIDE SEQUENCE [LARGE SCALE GENOMIC DNA]</scope>
    <source>
        <strain evidence="5 6">UH-Slu-Lm8-n1</strain>
    </source>
</reference>
<evidence type="ECO:0000313" key="5">
    <source>
        <dbReference type="EMBL" id="KIK33742.1"/>
    </source>
</evidence>
<dbReference type="Gene3D" id="3.20.200.10">
    <property type="entry name" value="MHCK/EF2 kinase"/>
    <property type="match status" value="1"/>
</dbReference>
<dbReference type="GO" id="GO:0004674">
    <property type="term" value="F:protein serine/threonine kinase activity"/>
    <property type="evidence" value="ECO:0007669"/>
    <property type="project" value="UniProtKB-KW"/>
</dbReference>
<dbReference type="SUPFAM" id="SSF56112">
    <property type="entry name" value="Protein kinase-like (PK-like)"/>
    <property type="match status" value="1"/>
</dbReference>
<evidence type="ECO:0000256" key="1">
    <source>
        <dbReference type="ARBA" id="ARBA00022527"/>
    </source>
</evidence>
<evidence type="ECO:0000256" key="3">
    <source>
        <dbReference type="ARBA" id="ARBA00022777"/>
    </source>
</evidence>
<accession>A0A0D0AHH3</accession>
<dbReference type="AlphaFoldDB" id="A0A0D0AHH3"/>
<dbReference type="CDD" id="cd04515">
    <property type="entry name" value="Alpha_kinase"/>
    <property type="match status" value="1"/>
</dbReference>
<dbReference type="Proteomes" id="UP000054485">
    <property type="component" value="Unassembled WGS sequence"/>
</dbReference>